<dbReference type="EMBL" id="CP017147">
    <property type="protein sequence ID" value="AOO83349.1"/>
    <property type="molecule type" value="Genomic_DNA"/>
</dbReference>
<keyword evidence="3" id="KW-1185">Reference proteome</keyword>
<dbReference type="SUPFAM" id="SSF55729">
    <property type="entry name" value="Acyl-CoA N-acyltransferases (Nat)"/>
    <property type="match status" value="1"/>
</dbReference>
<dbReference type="Gene3D" id="3.40.630.30">
    <property type="match status" value="1"/>
</dbReference>
<evidence type="ECO:0000259" key="1">
    <source>
        <dbReference type="Pfam" id="PF13480"/>
    </source>
</evidence>
<proteinExistence type="predicted"/>
<gene>
    <name evidence="2" type="ORF">BHK69_25480</name>
</gene>
<dbReference type="InterPro" id="IPR038740">
    <property type="entry name" value="BioF2-like_GNAT_dom"/>
</dbReference>
<accession>A0A1D7U7N8</accession>
<dbReference type="Pfam" id="PF13480">
    <property type="entry name" value="Acetyltransf_6"/>
    <property type="match status" value="1"/>
</dbReference>
<dbReference type="OrthoDB" id="213519at2"/>
<dbReference type="RefSeq" id="WP_069692549.1">
    <property type="nucleotide sequence ID" value="NZ_CP017147.1"/>
</dbReference>
<dbReference type="STRING" id="1526658.BHK69_25480"/>
<reference evidence="2 3" key="1">
    <citation type="journal article" date="2015" name="Antonie Van Leeuwenhoek">
        <title>Bosea vaviloviae sp. nov., a new species of slow-growing rhizobia isolated from nodules of the relict species Vavilovia formosa (Stev.) Fed.</title>
        <authorList>
            <person name="Safronova V.I."/>
            <person name="Kuznetsova I.G."/>
            <person name="Sazanova A.L."/>
            <person name="Kimeklis A.K."/>
            <person name="Belimov A.A."/>
            <person name="Andronov E.E."/>
            <person name="Pinaev A.G."/>
            <person name="Chizhevskaya E.P."/>
            <person name="Pukhaev A.R."/>
            <person name="Popov K.P."/>
            <person name="Willems A."/>
            <person name="Tikhonovich I.A."/>
        </authorList>
    </citation>
    <scope>NUCLEOTIDE SEQUENCE [LARGE SCALE GENOMIC DNA]</scope>
    <source>
        <strain evidence="2 3">Vaf18</strain>
    </source>
</reference>
<organism evidence="2 3">
    <name type="scientific">Bosea vaviloviae</name>
    <dbReference type="NCBI Taxonomy" id="1526658"/>
    <lineage>
        <taxon>Bacteria</taxon>
        <taxon>Pseudomonadati</taxon>
        <taxon>Pseudomonadota</taxon>
        <taxon>Alphaproteobacteria</taxon>
        <taxon>Hyphomicrobiales</taxon>
        <taxon>Boseaceae</taxon>
        <taxon>Bosea</taxon>
    </lineage>
</organism>
<sequence length="376" mass="41029">MNATIVVRRIRPADYVERGAAFTELSLRALAANPHMAPAAIAAARLLIPDDRIIVLAAWQSEALGSERLAGLWALHRKRDWRSGFAPVLVAPLLPLYEVSSIPVLDRDLANDVAEAMLRHILASSDLPKTLALPLLPLEGASHAVLTEAFRSTGSRLASHERWSRPMLLPEVGDDAERYLRRALGQSYKKRMQQFRTLTKAGEAAFRRERGEAAQNSFDAFLALEAAGWKGEAGTAIAQLPRDTAYFRQLVAGFAAQDALQVDSLRLDGEPIAMGLLIESAGTRHFLKIAYDESQSRLSPGRALTIAMLQADFAGTPPVVFDSGAGDSVDAGTYVWGERREMGHAIVTLGSHGPGLPELAAHARQRLRRLRKRLKG</sequence>
<dbReference type="KEGG" id="bvv:BHK69_25480"/>
<feature type="domain" description="BioF2-like acetyltransferase" evidence="1">
    <location>
        <begin position="193"/>
        <end position="327"/>
    </location>
</feature>
<dbReference type="InterPro" id="IPR016181">
    <property type="entry name" value="Acyl_CoA_acyltransferase"/>
</dbReference>
<dbReference type="Proteomes" id="UP000094969">
    <property type="component" value="Chromosome"/>
</dbReference>
<evidence type="ECO:0000313" key="3">
    <source>
        <dbReference type="Proteomes" id="UP000094969"/>
    </source>
</evidence>
<name>A0A1D7U7N8_9HYPH</name>
<evidence type="ECO:0000313" key="2">
    <source>
        <dbReference type="EMBL" id="AOO83349.1"/>
    </source>
</evidence>
<protein>
    <recommendedName>
        <fullName evidence="1">BioF2-like acetyltransferase domain-containing protein</fullName>
    </recommendedName>
</protein>
<dbReference type="AlphaFoldDB" id="A0A1D7U7N8"/>